<dbReference type="SMART" id="SM00245">
    <property type="entry name" value="TSPc"/>
    <property type="match status" value="1"/>
</dbReference>
<dbReference type="RefSeq" id="WP_008587998.1">
    <property type="nucleotide sequence ID" value="NZ_CP007035.1"/>
</dbReference>
<dbReference type="CDD" id="cd07561">
    <property type="entry name" value="Peptidase_S41_CPP_like"/>
    <property type="match status" value="1"/>
</dbReference>
<reference evidence="4 5" key="1">
    <citation type="submission" date="2013-12" db="EMBL/GenBank/DDBJ databases">
        <authorList>
            <consortium name="DOE Joint Genome Institute"/>
            <person name="Eisen J."/>
            <person name="Huntemann M."/>
            <person name="Han J."/>
            <person name="Chen A."/>
            <person name="Kyrpides N."/>
            <person name="Mavromatis K."/>
            <person name="Markowitz V."/>
            <person name="Palaniappan K."/>
            <person name="Ivanova N."/>
            <person name="Schaumberg A."/>
            <person name="Pati A."/>
            <person name="Liolios K."/>
            <person name="Nordberg H.P."/>
            <person name="Cantor M.N."/>
            <person name="Hua S.X."/>
            <person name="Woyke T."/>
        </authorList>
    </citation>
    <scope>NUCLEOTIDE SEQUENCE [LARGE SCALE GENOMIC DNA]</scope>
    <source>
        <strain evidence="5">DSM 19437</strain>
    </source>
</reference>
<dbReference type="GO" id="GO:0007165">
    <property type="term" value="P:signal transduction"/>
    <property type="evidence" value="ECO:0007669"/>
    <property type="project" value="TreeGrafter"/>
</dbReference>
<dbReference type="GO" id="GO:0004175">
    <property type="term" value="F:endopeptidase activity"/>
    <property type="evidence" value="ECO:0007669"/>
    <property type="project" value="TreeGrafter"/>
</dbReference>
<evidence type="ECO:0008006" key="6">
    <source>
        <dbReference type="Google" id="ProtNLM"/>
    </source>
</evidence>
<dbReference type="Gene3D" id="2.30.42.10">
    <property type="match status" value="1"/>
</dbReference>
<organism evidence="4 5">
    <name type="scientific">Niabella soli DSM 19437</name>
    <dbReference type="NCBI Taxonomy" id="929713"/>
    <lineage>
        <taxon>Bacteria</taxon>
        <taxon>Pseudomonadati</taxon>
        <taxon>Bacteroidota</taxon>
        <taxon>Chitinophagia</taxon>
        <taxon>Chitinophagales</taxon>
        <taxon>Chitinophagaceae</taxon>
        <taxon>Niabella</taxon>
    </lineage>
</organism>
<evidence type="ECO:0000259" key="2">
    <source>
        <dbReference type="SMART" id="SM00228"/>
    </source>
</evidence>
<keyword evidence="1" id="KW-0732">Signal</keyword>
<dbReference type="KEGG" id="nso:NIASO_18430"/>
<dbReference type="InterPro" id="IPR029045">
    <property type="entry name" value="ClpP/crotonase-like_dom_sf"/>
</dbReference>
<accession>W0F949</accession>
<dbReference type="InterPro" id="IPR005151">
    <property type="entry name" value="Tail-specific_protease"/>
</dbReference>
<dbReference type="InterPro" id="IPR036034">
    <property type="entry name" value="PDZ_sf"/>
</dbReference>
<dbReference type="InterPro" id="IPR001478">
    <property type="entry name" value="PDZ"/>
</dbReference>
<evidence type="ECO:0000313" key="4">
    <source>
        <dbReference type="EMBL" id="AHF17999.1"/>
    </source>
</evidence>
<dbReference type="Pfam" id="PF03572">
    <property type="entry name" value="Peptidase_S41"/>
    <property type="match status" value="1"/>
</dbReference>
<evidence type="ECO:0000256" key="1">
    <source>
        <dbReference type="SAM" id="SignalP"/>
    </source>
</evidence>
<proteinExistence type="predicted"/>
<dbReference type="eggNOG" id="COG0793">
    <property type="taxonomic scope" value="Bacteria"/>
</dbReference>
<feature type="domain" description="Tail specific protease" evidence="3">
    <location>
        <begin position="208"/>
        <end position="410"/>
    </location>
</feature>
<dbReference type="HOGENOM" id="CLU_031949_1_0_10"/>
<evidence type="ECO:0000259" key="3">
    <source>
        <dbReference type="SMART" id="SM00245"/>
    </source>
</evidence>
<dbReference type="Gene3D" id="3.90.226.10">
    <property type="entry name" value="2-enoyl-CoA Hydratase, Chain A, domain 1"/>
    <property type="match status" value="1"/>
</dbReference>
<dbReference type="SMART" id="SM00228">
    <property type="entry name" value="PDZ"/>
    <property type="match status" value="1"/>
</dbReference>
<evidence type="ECO:0000313" key="5">
    <source>
        <dbReference type="Proteomes" id="UP000003586"/>
    </source>
</evidence>
<dbReference type="STRING" id="929713.NIASO_18430"/>
<dbReference type="GO" id="GO:0030288">
    <property type="term" value="C:outer membrane-bounded periplasmic space"/>
    <property type="evidence" value="ECO:0007669"/>
    <property type="project" value="TreeGrafter"/>
</dbReference>
<dbReference type="AlphaFoldDB" id="W0F949"/>
<dbReference type="Gene3D" id="3.30.750.170">
    <property type="match status" value="1"/>
</dbReference>
<dbReference type="GO" id="GO:0008236">
    <property type="term" value="F:serine-type peptidase activity"/>
    <property type="evidence" value="ECO:0007669"/>
    <property type="project" value="InterPro"/>
</dbReference>
<dbReference type="OrthoDB" id="7168509at2"/>
<dbReference type="SUPFAM" id="SSF52096">
    <property type="entry name" value="ClpP/crotonase"/>
    <property type="match status" value="1"/>
</dbReference>
<protein>
    <recommendedName>
        <fullName evidence="6">Tail specific protease domain-containing protein</fullName>
    </recommendedName>
</protein>
<keyword evidence="5" id="KW-1185">Reference proteome</keyword>
<gene>
    <name evidence="4" type="ORF">NIASO_18430</name>
</gene>
<dbReference type="PANTHER" id="PTHR32060:SF30">
    <property type="entry name" value="CARBOXY-TERMINAL PROCESSING PROTEASE CTPA"/>
    <property type="match status" value="1"/>
</dbReference>
<sequence length="486" mass="52891">MASVKVKSVCLVAFLSFLLISSCSKNNNDSIQPRSTPTTPASIQYADGITKAIIDTAIGYSRDIYLWYKQLPGTMNSMPFSSLDSVANYFSVMNYIKNYSKDTVLPSNVIRNVDRWSFAIKQSEWDNISQGIAGDFGLGIFFMTSTDLRVKSVEKLSPAAAAGIHRGWQITAIQGVSAINTSDASIQQIVAAVFNSSKTTITFKKPDGSSQQLTLNAATYQQQPIYMDTIYNQPAGKVGYLVYNSFLGDSASVVNNLAAAFAGFSNAGISNLILDLRYNSGGYVWMEQLMANYLVNNSGNGQVMNREQFNDRYTRYNTIDRFNKKGNLNLSTLYVIVSKGTASASELLINSLKPFMNIKLVGPSATTGKAVGFFNIPVGDWYIFPVSFKSVNALGQGNYYDGFSPDVNAAVADGLNKDWGDVTESCLAKALQGINNNGAFSVETTPKLASKQTGISSGSAPVLVNDRLINPRNISGAIETRRHFQR</sequence>
<dbReference type="MEROPS" id="S41.012"/>
<dbReference type="SUPFAM" id="SSF50156">
    <property type="entry name" value="PDZ domain-like"/>
    <property type="match status" value="1"/>
</dbReference>
<dbReference type="PANTHER" id="PTHR32060">
    <property type="entry name" value="TAIL-SPECIFIC PROTEASE"/>
    <property type="match status" value="1"/>
</dbReference>
<feature type="signal peptide" evidence="1">
    <location>
        <begin position="1"/>
        <end position="25"/>
    </location>
</feature>
<dbReference type="PROSITE" id="PS51257">
    <property type="entry name" value="PROKAR_LIPOPROTEIN"/>
    <property type="match status" value="1"/>
</dbReference>
<name>W0F949_9BACT</name>
<feature type="chain" id="PRO_5004789174" description="Tail specific protease domain-containing protein" evidence="1">
    <location>
        <begin position="26"/>
        <end position="486"/>
    </location>
</feature>
<dbReference type="GO" id="GO:0006508">
    <property type="term" value="P:proteolysis"/>
    <property type="evidence" value="ECO:0007669"/>
    <property type="project" value="InterPro"/>
</dbReference>
<dbReference type="Proteomes" id="UP000003586">
    <property type="component" value="Chromosome"/>
</dbReference>
<feature type="domain" description="PDZ" evidence="2">
    <location>
        <begin position="136"/>
        <end position="207"/>
    </location>
</feature>
<dbReference type="EMBL" id="CP007035">
    <property type="protein sequence ID" value="AHF17999.1"/>
    <property type="molecule type" value="Genomic_DNA"/>
</dbReference>